<evidence type="ECO:0008006" key="9">
    <source>
        <dbReference type="Google" id="ProtNLM"/>
    </source>
</evidence>
<dbReference type="InterPro" id="IPR023152">
    <property type="entry name" value="RasGAP_CS"/>
</dbReference>
<dbReference type="RefSeq" id="XP_009496703.1">
    <property type="nucleotide sequence ID" value="XM_009498428.1"/>
</dbReference>
<dbReference type="GeneID" id="20529272"/>
<dbReference type="InterPro" id="IPR031160">
    <property type="entry name" value="F_BAR_dom"/>
</dbReference>
<dbReference type="PROSITE" id="PS50003">
    <property type="entry name" value="PH_DOMAIN"/>
    <property type="match status" value="1"/>
</dbReference>
<dbReference type="SUPFAM" id="SSF50729">
    <property type="entry name" value="PH domain-like"/>
    <property type="match status" value="1"/>
</dbReference>
<name>A0A058Z6H6_FONAL</name>
<dbReference type="SMART" id="SM00323">
    <property type="entry name" value="RasGAP"/>
    <property type="match status" value="1"/>
</dbReference>
<feature type="region of interest" description="Disordered" evidence="3">
    <location>
        <begin position="149"/>
        <end position="186"/>
    </location>
</feature>
<dbReference type="SUPFAM" id="SSF103657">
    <property type="entry name" value="BAR/IMD domain-like"/>
    <property type="match status" value="1"/>
</dbReference>
<evidence type="ECO:0000256" key="3">
    <source>
        <dbReference type="SAM" id="MobiDB-lite"/>
    </source>
</evidence>
<feature type="compositionally biased region" description="Low complexity" evidence="3">
    <location>
        <begin position="1267"/>
        <end position="1319"/>
    </location>
</feature>
<dbReference type="PANTHER" id="PTHR10194">
    <property type="entry name" value="RAS GTPASE-ACTIVATING PROTEINS"/>
    <property type="match status" value="1"/>
</dbReference>
<feature type="compositionally biased region" description="Basic and acidic residues" evidence="3">
    <location>
        <begin position="1356"/>
        <end position="1365"/>
    </location>
</feature>
<gene>
    <name evidence="7" type="ORF">H696_04547</name>
</gene>
<sequence>MSFAQSLTNRFDVVSNHTADTLEFTKEVVAFFKRRLAIEEEYSKSMYKLSQTVGDVRKRFPSLAKSDLFDTFLYSMTQMAEVTDSHKKMCTRMSNFVVDPFTPFIRELDSMRKSLVNQGKKYNSFLQEAFSDLKRAQDAHDKLSRELEALDGQSLPPGTTAGSGTGGSGTDGPDGQAHFSSTGGGSWIDVIRRDNPSKIATKTQQLREKLRLSESTLELAKRTCDERQTSHYEDLMPGLLERFEGWERNRIEFTLMKMQAALRIEHELLPTLMTYQANMDSALRAYSEDEEIASFVAEHASSDNTLRTSVASLTQSLRQGRLQYLTPGGWRSVYFVLMASTQLAYIFESESSSRPKFTFHLFNACVRPIHESAYGRRNVFCIDWPASPNVALARVQDDNDMESGSTESLANSGSASPLTRGSAQKGRSLFFASEDIIDAFNWIHCLKSVAKNIDSVNFHLFPRLCDRLLVRLTEARGLPIASDLSSSLLRSSNLNYHCVLSFDDSTLPEAITQSVSGYSPGAESGRPLWNEAFSLEDIPHFRSVTVRVFASGLTSLSSLTSRAQDVCIGQVIIPRAVIMAVSGVQENADGVPTSQIDPAEFWFPLTGSPEHGIQSGLIGSAVNSLAELQGGQTAGFAVRLRFELQPEIVMPVNMSFKFDRAIASPSSYFPIRALLEENGIDRDRFTRLIVRHWTVRGVANERIQYINDYEIATSENTSTLFRSNTIASKMTEQYLRLLSTGYVASVLGPVIRSIQSTRLSYEVDNSRVDDIEELRKNARRLVTACKNLLDLASTNLDQFPADLSYILSRIRSSVMSRFPNDAKAHYTCVGGFVFLRLLCPALLSPRSFGLVTEQPDDRATRALMLIAKVVQNVANLVPDKSLKDLSSVPEVASFINESHDVMRSFLVRISSVSDGFLHQPKSETLTAGSPEFYTQIQSYSNIITAYDPNRELSSICYVFNQFKHSIESNPAHQNDVNIVETYLELTALNRYCRVTRSELERSLSSERQTGLQLNSTPTSPLPSPLPNADTPTGDGQRRSASQREVDTQDLPGSPLATPISSKSSPLLRRKSFSLRPNASAASSMQGPTTTPPRQPPASPSPRPAIPSPMPNAGGRLTSLPPPPPPLASLATGGPAAGSGMSSGTAVPFSAPPPGVYSATSSGYGAAPPSAPPRLSPAISASQLPLPPKPYAMPGGAAAAAATTQPRPETGAAASQLAGHPPPPGSLTPGHVSAGAASHDNATTPSPVDTMGGHPDDEPRPKHRLRLSFPSISLGIRSSSSSYSLSADAAGGSGASGASSSQPSSGSGSPAPAMMSGTPSGSPPPPTTGGWASPRPGPTAGGVPSNLMRELSGRLSAHRESLPPSP</sequence>
<dbReference type="InterPro" id="IPR011993">
    <property type="entry name" value="PH-like_dom_sf"/>
</dbReference>
<reference evidence="7" key="1">
    <citation type="submission" date="2013-04" db="EMBL/GenBank/DDBJ databases">
        <title>The Genome Sequence of Fonticula alba ATCC 38817.</title>
        <authorList>
            <consortium name="The Broad Institute Genomics Platform"/>
            <person name="Russ C."/>
            <person name="Cuomo C."/>
            <person name="Burger G."/>
            <person name="Gray M.W."/>
            <person name="Holland P.W.H."/>
            <person name="King N."/>
            <person name="Lang F.B.F."/>
            <person name="Roger A.J."/>
            <person name="Ruiz-Trillo I."/>
            <person name="Brown M."/>
            <person name="Walker B."/>
            <person name="Young S."/>
            <person name="Zeng Q."/>
            <person name="Gargeya S."/>
            <person name="Fitzgerald M."/>
            <person name="Haas B."/>
            <person name="Abouelleil A."/>
            <person name="Allen A.W."/>
            <person name="Alvarado L."/>
            <person name="Arachchi H.M."/>
            <person name="Berlin A.M."/>
            <person name="Chapman S.B."/>
            <person name="Gainer-Dewar J."/>
            <person name="Goldberg J."/>
            <person name="Griggs A."/>
            <person name="Gujja S."/>
            <person name="Hansen M."/>
            <person name="Howarth C."/>
            <person name="Imamovic A."/>
            <person name="Ireland A."/>
            <person name="Larimer J."/>
            <person name="McCowan C."/>
            <person name="Murphy C."/>
            <person name="Pearson M."/>
            <person name="Poon T.W."/>
            <person name="Priest M."/>
            <person name="Roberts A."/>
            <person name="Saif S."/>
            <person name="Shea T."/>
            <person name="Sisk P."/>
            <person name="Sykes S."/>
            <person name="Wortman J."/>
            <person name="Nusbaum C."/>
            <person name="Birren B."/>
        </authorList>
    </citation>
    <scope>NUCLEOTIDE SEQUENCE [LARGE SCALE GENOMIC DNA]</scope>
    <source>
        <strain evidence="7">ATCC 38817</strain>
    </source>
</reference>
<dbReference type="OMA" id="IHESAYG"/>
<dbReference type="PANTHER" id="PTHR10194:SF60">
    <property type="entry name" value="RAS GTPASE-ACTIVATING PROTEIN RASKOL"/>
    <property type="match status" value="1"/>
</dbReference>
<organism evidence="7">
    <name type="scientific">Fonticula alba</name>
    <name type="common">Slime mold</name>
    <dbReference type="NCBI Taxonomy" id="691883"/>
    <lineage>
        <taxon>Eukaryota</taxon>
        <taxon>Rotosphaerida</taxon>
        <taxon>Fonticulaceae</taxon>
        <taxon>Fonticula</taxon>
    </lineage>
</organism>
<dbReference type="Gene3D" id="1.10.506.10">
    <property type="entry name" value="GTPase Activation - p120gap, domain 1"/>
    <property type="match status" value="2"/>
</dbReference>
<feature type="region of interest" description="Disordered" evidence="3">
    <location>
        <begin position="1001"/>
        <end position="1365"/>
    </location>
</feature>
<dbReference type="Gene3D" id="1.20.1270.60">
    <property type="entry name" value="Arfaptin homology (AH) domain/BAR domain"/>
    <property type="match status" value="1"/>
</dbReference>
<dbReference type="GO" id="GO:0005096">
    <property type="term" value="F:GTPase activator activity"/>
    <property type="evidence" value="ECO:0007669"/>
    <property type="project" value="UniProtKB-KW"/>
</dbReference>
<evidence type="ECO:0000256" key="1">
    <source>
        <dbReference type="ARBA" id="ARBA00022468"/>
    </source>
</evidence>
<evidence type="ECO:0000313" key="7">
    <source>
        <dbReference type="EMBL" id="KCV69132.1"/>
    </source>
</evidence>
<dbReference type="InterPro" id="IPR027267">
    <property type="entry name" value="AH/BAR_dom_sf"/>
</dbReference>
<evidence type="ECO:0000313" key="8">
    <source>
        <dbReference type="Proteomes" id="UP000030693"/>
    </source>
</evidence>
<dbReference type="SMART" id="SM00233">
    <property type="entry name" value="PH"/>
    <property type="match status" value="1"/>
</dbReference>
<keyword evidence="2" id="KW-0175">Coiled coil</keyword>
<feature type="compositionally biased region" description="Pro residues" evidence="3">
    <location>
        <begin position="1089"/>
        <end position="1109"/>
    </location>
</feature>
<feature type="compositionally biased region" description="Low complexity" evidence="3">
    <location>
        <begin position="1127"/>
        <end position="1145"/>
    </location>
</feature>
<evidence type="ECO:0000259" key="5">
    <source>
        <dbReference type="PROSITE" id="PS50018"/>
    </source>
</evidence>
<feature type="compositionally biased region" description="Gly residues" evidence="3">
    <location>
        <begin position="161"/>
        <end position="172"/>
    </location>
</feature>
<feature type="domain" description="F-BAR" evidence="6">
    <location>
        <begin position="1"/>
        <end position="291"/>
    </location>
</feature>
<keyword evidence="1" id="KW-0343">GTPase activation</keyword>
<dbReference type="Pfam" id="PF00611">
    <property type="entry name" value="FCH"/>
    <property type="match status" value="1"/>
</dbReference>
<dbReference type="Pfam" id="PF00616">
    <property type="entry name" value="RasGAP"/>
    <property type="match status" value="1"/>
</dbReference>
<dbReference type="InterPro" id="IPR001849">
    <property type="entry name" value="PH_domain"/>
</dbReference>
<feature type="compositionally biased region" description="Low complexity" evidence="3">
    <location>
        <begin position="1156"/>
        <end position="1167"/>
    </location>
</feature>
<dbReference type="PROSITE" id="PS00509">
    <property type="entry name" value="RAS_GTPASE_ACTIV_1"/>
    <property type="match status" value="1"/>
</dbReference>
<feature type="domain" description="PH" evidence="4">
    <location>
        <begin position="315"/>
        <end position="451"/>
    </location>
</feature>
<dbReference type="InterPro" id="IPR000008">
    <property type="entry name" value="C2_dom"/>
</dbReference>
<evidence type="ECO:0000259" key="4">
    <source>
        <dbReference type="PROSITE" id="PS50003"/>
    </source>
</evidence>
<accession>A0A058Z6H6</accession>
<dbReference type="InterPro" id="IPR008936">
    <property type="entry name" value="Rho_GTPase_activation_prot"/>
</dbReference>
<feature type="compositionally biased region" description="Polar residues" evidence="3">
    <location>
        <begin position="402"/>
        <end position="421"/>
    </location>
</feature>
<dbReference type="InterPro" id="IPR039360">
    <property type="entry name" value="Ras_GTPase"/>
</dbReference>
<protein>
    <recommendedName>
        <fullName evidence="9">Ras-GAP domain-containing protein</fullName>
    </recommendedName>
</protein>
<dbReference type="SMART" id="SM00055">
    <property type="entry name" value="FCH"/>
    <property type="match status" value="1"/>
</dbReference>
<feature type="region of interest" description="Disordered" evidence="3">
    <location>
        <begin position="400"/>
        <end position="421"/>
    </location>
</feature>
<dbReference type="InterPro" id="IPR001060">
    <property type="entry name" value="FCH_dom"/>
</dbReference>
<dbReference type="InterPro" id="IPR001936">
    <property type="entry name" value="RasGAP_dom"/>
</dbReference>
<dbReference type="PROSITE" id="PS50018">
    <property type="entry name" value="RAS_GTPASE_ACTIV_2"/>
    <property type="match status" value="1"/>
</dbReference>
<dbReference type="SUPFAM" id="SSF48350">
    <property type="entry name" value="GTPase activation domain, GAP"/>
    <property type="match status" value="1"/>
</dbReference>
<dbReference type="PROSITE" id="PS51741">
    <property type="entry name" value="F_BAR"/>
    <property type="match status" value="1"/>
</dbReference>
<dbReference type="SMART" id="SM00239">
    <property type="entry name" value="C2"/>
    <property type="match status" value="1"/>
</dbReference>
<dbReference type="eggNOG" id="KOG3508">
    <property type="taxonomic scope" value="Eukaryota"/>
</dbReference>
<dbReference type="OrthoDB" id="775356at2759"/>
<feature type="compositionally biased region" description="Basic and acidic residues" evidence="3">
    <location>
        <begin position="1035"/>
        <end position="1046"/>
    </location>
</feature>
<proteinExistence type="predicted"/>
<dbReference type="STRING" id="691883.A0A058Z6H6"/>
<dbReference type="Gene3D" id="2.30.29.30">
    <property type="entry name" value="Pleckstrin-homology domain (PH domain)/Phosphotyrosine-binding domain (PTB)"/>
    <property type="match status" value="1"/>
</dbReference>
<feature type="domain" description="Ras-GAP" evidence="5">
    <location>
        <begin position="681"/>
        <end position="875"/>
    </location>
</feature>
<dbReference type="EMBL" id="KB932207">
    <property type="protein sequence ID" value="KCV69132.1"/>
    <property type="molecule type" value="Genomic_DNA"/>
</dbReference>
<evidence type="ECO:0000259" key="6">
    <source>
        <dbReference type="PROSITE" id="PS51741"/>
    </source>
</evidence>
<dbReference type="Proteomes" id="UP000030693">
    <property type="component" value="Unassembled WGS sequence"/>
</dbReference>
<keyword evidence="8" id="KW-1185">Reference proteome</keyword>
<evidence type="ECO:0000256" key="2">
    <source>
        <dbReference type="PROSITE-ProRule" id="PRU01077"/>
    </source>
</evidence>